<organism evidence="2 3">
    <name type="scientific">Adonisia turfae CCMR0082</name>
    <dbReference type="NCBI Taxonomy" id="2304604"/>
    <lineage>
        <taxon>Bacteria</taxon>
        <taxon>Bacillati</taxon>
        <taxon>Cyanobacteriota</taxon>
        <taxon>Adonisia</taxon>
        <taxon>Adonisia turfae</taxon>
    </lineage>
</organism>
<dbReference type="EMBL" id="QZCE01000002">
    <property type="protein sequence ID" value="NEZ64342.1"/>
    <property type="molecule type" value="Genomic_DNA"/>
</dbReference>
<dbReference type="InterPro" id="IPR036188">
    <property type="entry name" value="FAD/NAD-bd_sf"/>
</dbReference>
<evidence type="ECO:0000259" key="1">
    <source>
        <dbReference type="Pfam" id="PF13454"/>
    </source>
</evidence>
<sequence length="420" mass="47238">MVDAAALPETIDLAIVGAGPQALTLVTHLLQKKQSMRNRFVVLDPSGQWLRQWHHQFAAYEIPHLRSPAVHHPDPNPHALRSFAESRADELFPPYALPGTQLFQDFCQEVIRRWQLQDRVIPVQVKHLEPILQQGQRFRLTMSNGQVLIARRVVLAIAGGVPHMPDWVKTLSDTYPPERLCHSRQVDLRGLRLAGERILIVGSGLTAGHLALGAISRSAQVLLMARRTFYEKLFDAAPGWLGPKYLKGFHAEPSWETRWQMIRDARNGGSLTPAVLTKLRKLERGGNLSFYEQCEVQSATWKENAWQVMCNHPEAHDCITHLPIDRIWLATGSTLNVNHWPLLSTVREQYPISMVQGLPVLDKHLRWPGCNLFIMGGATALHVGPVARNLFGAKLACDLIVPALIKEGFGRLSRRVRQGV</sequence>
<proteinExistence type="predicted"/>
<gene>
    <name evidence="2" type="ORF">D0962_16345</name>
</gene>
<feature type="domain" description="FAD-dependent urate hydroxylase HpyO/Asp monooxygenase CreE-like FAD/NAD(P)-binding" evidence="1">
    <location>
        <begin position="14"/>
        <end position="157"/>
    </location>
</feature>
<dbReference type="SUPFAM" id="SSF51905">
    <property type="entry name" value="FAD/NAD(P)-binding domain"/>
    <property type="match status" value="1"/>
</dbReference>
<name>A0A6M0S9A0_9CYAN</name>
<dbReference type="Proteomes" id="UP000473574">
    <property type="component" value="Unassembled WGS sequence"/>
</dbReference>
<dbReference type="InterPro" id="IPR038732">
    <property type="entry name" value="HpyO/CreE_NAD-binding"/>
</dbReference>
<dbReference type="RefSeq" id="WP_163664544.1">
    <property type="nucleotide sequence ID" value="NZ_QZCE01000002.1"/>
</dbReference>
<evidence type="ECO:0000313" key="3">
    <source>
        <dbReference type="Proteomes" id="UP000473574"/>
    </source>
</evidence>
<protein>
    <submittedName>
        <fullName evidence="2">FAD-dependent oxidoreductase</fullName>
    </submittedName>
</protein>
<evidence type="ECO:0000313" key="2">
    <source>
        <dbReference type="EMBL" id="NEZ64342.1"/>
    </source>
</evidence>
<dbReference type="AlphaFoldDB" id="A0A6M0S9A0"/>
<dbReference type="PANTHER" id="PTHR38663:SF1">
    <property type="entry name" value="L-ORNITHINE N(5)-MONOOXYGENASE"/>
    <property type="match status" value="1"/>
</dbReference>
<dbReference type="Pfam" id="PF13454">
    <property type="entry name" value="NAD_binding_9"/>
    <property type="match status" value="1"/>
</dbReference>
<dbReference type="Gene3D" id="3.50.50.60">
    <property type="entry name" value="FAD/NAD(P)-binding domain"/>
    <property type="match status" value="1"/>
</dbReference>
<dbReference type="PANTHER" id="PTHR38663">
    <property type="match status" value="1"/>
</dbReference>
<comment type="caution">
    <text evidence="2">The sequence shown here is derived from an EMBL/GenBank/DDBJ whole genome shotgun (WGS) entry which is preliminary data.</text>
</comment>
<reference evidence="2 3" key="1">
    <citation type="journal article" date="2020" name="Microb. Ecol.">
        <title>Ecogenomics of the Marine Benthic Filamentous Cyanobacterium Adonisia.</title>
        <authorList>
            <person name="Walter J.M."/>
            <person name="Coutinho F.H."/>
            <person name="Leomil L."/>
            <person name="Hargreaves P.I."/>
            <person name="Campeao M.E."/>
            <person name="Vieira V.V."/>
            <person name="Silva B.S."/>
            <person name="Fistarol G.O."/>
            <person name="Salomon P.S."/>
            <person name="Sawabe T."/>
            <person name="Mino S."/>
            <person name="Hosokawa M."/>
            <person name="Miyashita H."/>
            <person name="Maruyama F."/>
            <person name="van Verk M.C."/>
            <person name="Dutilh B.E."/>
            <person name="Thompson C.C."/>
            <person name="Thompson F.L."/>
        </authorList>
    </citation>
    <scope>NUCLEOTIDE SEQUENCE [LARGE SCALE GENOMIC DNA]</scope>
    <source>
        <strain evidence="2 3">CCMR0082</strain>
    </source>
</reference>
<accession>A0A6M0S9A0</accession>